<dbReference type="NCBIfam" id="NF033520">
    <property type="entry name" value="transpos_IS982"/>
    <property type="match status" value="1"/>
</dbReference>
<dbReference type="OrthoDB" id="2187339at2"/>
<dbReference type="AlphaFoldDB" id="A0A6A8ME89"/>
<sequence length="293" mass="34261">MLNQLQIKRYSYRLQVEFRTLSKICKKLYYKYAPSRLTHRRNASLVKVPDYEIIALLVWQAEEGISSQRRFARCWGLCGLSRSRFNRRARALLGITAQIINDLNSRVDLSDQYMIIDSLPMPLCQPIRNRRAKVFEGTANIGYNSTKKFYYYGFKGHFAVSQDGYVLGYVIIKASIHDAKEAEELILSTRTEGHFILGDEGYIGKRLHDALKIDGYIQWTPYRKNMKGAKQHNKRELMAIRRTIESVFSVLKYYEIENILARSVDGFQQTVEIIVLTYNISYILHRYGFSFFN</sequence>
<evidence type="ECO:0000313" key="2">
    <source>
        <dbReference type="EMBL" id="MST87093.1"/>
    </source>
</evidence>
<reference evidence="2 3" key="1">
    <citation type="submission" date="2019-08" db="EMBL/GenBank/DDBJ databases">
        <title>In-depth cultivation of the pig gut microbiome towards novel bacterial diversity and tailored functional studies.</title>
        <authorList>
            <person name="Wylensek D."/>
            <person name="Hitch T.C.A."/>
            <person name="Clavel T."/>
        </authorList>
    </citation>
    <scope>NUCLEOTIDE SEQUENCE [LARGE SCALE GENOMIC DNA]</scope>
    <source>
        <strain evidence="2 3">Bifido-178-WT-2B</strain>
    </source>
</reference>
<comment type="caution">
    <text evidence="2">The sequence shown here is derived from an EMBL/GenBank/DDBJ whole genome shotgun (WGS) entry which is preliminary data.</text>
</comment>
<protein>
    <submittedName>
        <fullName evidence="2">IS982 family transposase</fullName>
    </submittedName>
</protein>
<dbReference type="EMBL" id="VUMX01000012">
    <property type="protein sequence ID" value="MST87093.1"/>
    <property type="molecule type" value="Genomic_DNA"/>
</dbReference>
<accession>A0A6A8ME89</accession>
<proteinExistence type="predicted"/>
<name>A0A6A8ME89_9LACO</name>
<evidence type="ECO:0000313" key="3">
    <source>
        <dbReference type="Proteomes" id="UP000438120"/>
    </source>
</evidence>
<dbReference type="InterPro" id="IPR025668">
    <property type="entry name" value="Tnp_DDE_dom"/>
</dbReference>
<dbReference type="Pfam" id="PF13612">
    <property type="entry name" value="DDE_Tnp_1_3"/>
    <property type="match status" value="1"/>
</dbReference>
<keyword evidence="3" id="KW-1185">Reference proteome</keyword>
<gene>
    <name evidence="2" type="ORF">FYJ62_05445</name>
</gene>
<organism evidence="2 3">
    <name type="scientific">Lactobacillus porci</name>
    <dbReference type="NCBI Taxonomy" id="2012477"/>
    <lineage>
        <taxon>Bacteria</taxon>
        <taxon>Bacillati</taxon>
        <taxon>Bacillota</taxon>
        <taxon>Bacilli</taxon>
        <taxon>Lactobacillales</taxon>
        <taxon>Lactobacillaceae</taxon>
        <taxon>Lactobacillus</taxon>
    </lineage>
</organism>
<feature type="domain" description="Transposase DDE" evidence="1">
    <location>
        <begin position="113"/>
        <end position="254"/>
    </location>
</feature>
<evidence type="ECO:0000259" key="1">
    <source>
        <dbReference type="Pfam" id="PF13612"/>
    </source>
</evidence>
<dbReference type="Proteomes" id="UP000438120">
    <property type="component" value="Unassembled WGS sequence"/>
</dbReference>